<gene>
    <name evidence="1" type="ORF">ACFO3F_10800</name>
</gene>
<dbReference type="Proteomes" id="UP001595955">
    <property type="component" value="Unassembled WGS sequence"/>
</dbReference>
<dbReference type="RefSeq" id="WP_122824353.1">
    <property type="nucleotide sequence ID" value="NZ_CP033325.1"/>
</dbReference>
<sequence>MSALEAAGLAVLREAIQQLFETAESVRVSAAEPVLAHGDIHVVVKAGPARAAFGDAYGPVDGDTELRARALAVHVSATLLDYAVGRA</sequence>
<evidence type="ECO:0000313" key="2">
    <source>
        <dbReference type="Proteomes" id="UP001595955"/>
    </source>
</evidence>
<comment type="caution">
    <text evidence="1">The sequence shown here is derived from an EMBL/GenBank/DDBJ whole genome shotgun (WGS) entry which is preliminary data.</text>
</comment>
<reference evidence="2" key="1">
    <citation type="journal article" date="2019" name="Int. J. Syst. Evol. Microbiol.">
        <title>The Global Catalogue of Microorganisms (GCM) 10K type strain sequencing project: providing services to taxonomists for standard genome sequencing and annotation.</title>
        <authorList>
            <consortium name="The Broad Institute Genomics Platform"/>
            <consortium name="The Broad Institute Genome Sequencing Center for Infectious Disease"/>
            <person name="Wu L."/>
            <person name="Ma J."/>
        </authorList>
    </citation>
    <scope>NUCLEOTIDE SEQUENCE [LARGE SCALE GENOMIC DNA]</scope>
    <source>
        <strain evidence="2">JCM 3369</strain>
    </source>
</reference>
<accession>A0ABV9DAJ3</accession>
<dbReference type="EMBL" id="JBHSGF010000007">
    <property type="protein sequence ID" value="MFC4555734.1"/>
    <property type="molecule type" value="Genomic_DNA"/>
</dbReference>
<keyword evidence="2" id="KW-1185">Reference proteome</keyword>
<name>A0ABV9DAJ3_9MICO</name>
<organism evidence="1 2">
    <name type="scientific">Georgenia faecalis</name>
    <dbReference type="NCBI Taxonomy" id="2483799"/>
    <lineage>
        <taxon>Bacteria</taxon>
        <taxon>Bacillati</taxon>
        <taxon>Actinomycetota</taxon>
        <taxon>Actinomycetes</taxon>
        <taxon>Micrococcales</taxon>
        <taxon>Bogoriellaceae</taxon>
        <taxon>Georgenia</taxon>
    </lineage>
</organism>
<evidence type="ECO:0000313" key="1">
    <source>
        <dbReference type="EMBL" id="MFC4555734.1"/>
    </source>
</evidence>
<proteinExistence type="predicted"/>
<protein>
    <submittedName>
        <fullName evidence="1">Uncharacterized protein</fullName>
    </submittedName>
</protein>